<evidence type="ECO:0000256" key="3">
    <source>
        <dbReference type="ARBA" id="ARBA00022452"/>
    </source>
</evidence>
<name>A0A1M7Y6W8_9BACT</name>
<gene>
    <name evidence="8" type="ORF">SAMN02745220_02274</name>
</gene>
<dbReference type="AlphaFoldDB" id="A0A1M7Y6W8"/>
<keyword evidence="5" id="KW-0732">Signal</keyword>
<organism evidence="8 9">
    <name type="scientific">Desulfopila aestuarii DSM 18488</name>
    <dbReference type="NCBI Taxonomy" id="1121416"/>
    <lineage>
        <taxon>Bacteria</taxon>
        <taxon>Pseudomonadati</taxon>
        <taxon>Thermodesulfobacteriota</taxon>
        <taxon>Desulfobulbia</taxon>
        <taxon>Desulfobulbales</taxon>
        <taxon>Desulfocapsaceae</taxon>
        <taxon>Desulfopila</taxon>
    </lineage>
</organism>
<evidence type="ECO:0000313" key="8">
    <source>
        <dbReference type="EMBL" id="SHO48350.1"/>
    </source>
</evidence>
<dbReference type="GO" id="GO:0015483">
    <property type="term" value="F:long-chain fatty acid transporting porin activity"/>
    <property type="evidence" value="ECO:0007669"/>
    <property type="project" value="TreeGrafter"/>
</dbReference>
<evidence type="ECO:0000313" key="9">
    <source>
        <dbReference type="Proteomes" id="UP000184603"/>
    </source>
</evidence>
<keyword evidence="9" id="KW-1185">Reference proteome</keyword>
<evidence type="ECO:0000256" key="2">
    <source>
        <dbReference type="ARBA" id="ARBA00008163"/>
    </source>
</evidence>
<dbReference type="PANTHER" id="PTHR35093:SF8">
    <property type="entry name" value="OUTER MEMBRANE PROTEIN NMB0088-RELATED"/>
    <property type="match status" value="1"/>
</dbReference>
<keyword evidence="7" id="KW-0998">Cell outer membrane</keyword>
<accession>A0A1M7Y6W8</accession>
<evidence type="ECO:0000256" key="7">
    <source>
        <dbReference type="ARBA" id="ARBA00023237"/>
    </source>
</evidence>
<dbReference type="SUPFAM" id="SSF56935">
    <property type="entry name" value="Porins"/>
    <property type="match status" value="1"/>
</dbReference>
<dbReference type="PANTHER" id="PTHR35093">
    <property type="entry name" value="OUTER MEMBRANE PROTEIN NMB0088-RELATED"/>
    <property type="match status" value="1"/>
</dbReference>
<comment type="subcellular location">
    <subcellularLocation>
        <location evidence="1">Cell outer membrane</location>
        <topology evidence="1">Multi-pass membrane protein</topology>
    </subcellularLocation>
</comment>
<evidence type="ECO:0000256" key="5">
    <source>
        <dbReference type="ARBA" id="ARBA00022729"/>
    </source>
</evidence>
<keyword evidence="4" id="KW-0812">Transmembrane</keyword>
<dbReference type="Pfam" id="PF03349">
    <property type="entry name" value="Toluene_X"/>
    <property type="match status" value="1"/>
</dbReference>
<comment type="similarity">
    <text evidence="2">Belongs to the OmpP1/FadL family.</text>
</comment>
<dbReference type="Proteomes" id="UP000184603">
    <property type="component" value="Unassembled WGS sequence"/>
</dbReference>
<dbReference type="Gene3D" id="2.40.160.60">
    <property type="entry name" value="Outer membrane protein transport protein (OMPP1/FadL/TodX)"/>
    <property type="match status" value="1"/>
</dbReference>
<dbReference type="GO" id="GO:0009279">
    <property type="term" value="C:cell outer membrane"/>
    <property type="evidence" value="ECO:0007669"/>
    <property type="project" value="UniProtKB-SubCell"/>
</dbReference>
<dbReference type="InterPro" id="IPR005017">
    <property type="entry name" value="OMPP1/FadL/TodX"/>
</dbReference>
<evidence type="ECO:0000256" key="1">
    <source>
        <dbReference type="ARBA" id="ARBA00004571"/>
    </source>
</evidence>
<evidence type="ECO:0000256" key="6">
    <source>
        <dbReference type="ARBA" id="ARBA00023136"/>
    </source>
</evidence>
<dbReference type="RefSeq" id="WP_073613563.1">
    <property type="nucleotide sequence ID" value="NZ_FRFE01000009.1"/>
</dbReference>
<dbReference type="EMBL" id="FRFE01000009">
    <property type="protein sequence ID" value="SHO48350.1"/>
    <property type="molecule type" value="Genomic_DNA"/>
</dbReference>
<sequence>MKRKECKCLTSQRNTQANCTRMVRKSIGVLTLLGLSFAAGGTAYGAGFSVFTQGAGPMGVANASVAHAEGLASIFYNPALQLEFEGINSEAGLTVLGPEKEVDSSVTGQSYSTEDHIYTPVHGAVSYRFSENGSLALTINNSFGLGSEYPEDTPFRYLATNSELTTWDINPSIAYRFLERLVVSAGLRGVSADTTLEKMIPLQSYGLADGRQKFEADGTGYGWNIGATLALNDKWSVGASYRSEVEIDLSGDVRFDLPAGTPAPLAAVFPSTSADAKFTLPAQFFAGVAFRPTSRWVVEAAARFEEYSSYDNLRVEVVQPIAGQTIMVIPKNWSNVWGYLFGASYLTDSGYRLSAGYLYEENPVPDETFEPGTSGLDKHTLTAGVGGEFRDIGWRISYAYDIYEDRDIENSGADATMNGTHSQKNQSLAISFAYHF</sequence>
<protein>
    <submittedName>
        <fullName evidence="8">Long-chain fatty acid transport protein</fullName>
    </submittedName>
</protein>
<evidence type="ECO:0000256" key="4">
    <source>
        <dbReference type="ARBA" id="ARBA00022692"/>
    </source>
</evidence>
<keyword evidence="3" id="KW-1134">Transmembrane beta strand</keyword>
<dbReference type="OrthoDB" id="9922at2"/>
<proteinExistence type="inferred from homology"/>
<keyword evidence="6" id="KW-0472">Membrane</keyword>
<reference evidence="8 9" key="1">
    <citation type="submission" date="2016-12" db="EMBL/GenBank/DDBJ databases">
        <authorList>
            <person name="Song W.-J."/>
            <person name="Kurnit D.M."/>
        </authorList>
    </citation>
    <scope>NUCLEOTIDE SEQUENCE [LARGE SCALE GENOMIC DNA]</scope>
    <source>
        <strain evidence="8 9">DSM 18488</strain>
    </source>
</reference>